<sequence length="205" mass="22772">MFNTSTKLPTSVTLTNAISACTKNKQNVRSGDQRADAQISLVTALRKVIIPLIQATIPDHDLNYLNDVEIGDEADDLLAALQKYISTVVRNGTKTRVVDLTETSMKVDSKPELVGPSRVQVLSDEPERNSSTLQPNTVKNTAGRNVEKSISPAEEMVIFWGRNKNVYPFAFSVFANRTRTTPNWRSPCSNEEKYIHISSRDSSKS</sequence>
<proteinExistence type="predicted"/>
<evidence type="ECO:0000256" key="1">
    <source>
        <dbReference type="SAM" id="MobiDB-lite"/>
    </source>
</evidence>
<dbReference type="EMBL" id="MU155212">
    <property type="protein sequence ID" value="KAF9479452.1"/>
    <property type="molecule type" value="Genomic_DNA"/>
</dbReference>
<keyword evidence="3" id="KW-1185">Reference proteome</keyword>
<dbReference type="Proteomes" id="UP000807469">
    <property type="component" value="Unassembled WGS sequence"/>
</dbReference>
<reference evidence="2" key="1">
    <citation type="submission" date="2020-11" db="EMBL/GenBank/DDBJ databases">
        <authorList>
            <consortium name="DOE Joint Genome Institute"/>
            <person name="Ahrendt S."/>
            <person name="Riley R."/>
            <person name="Andreopoulos W."/>
            <person name="Labutti K."/>
            <person name="Pangilinan J."/>
            <person name="Ruiz-Duenas F.J."/>
            <person name="Barrasa J.M."/>
            <person name="Sanchez-Garcia M."/>
            <person name="Camarero S."/>
            <person name="Miyauchi S."/>
            <person name="Serrano A."/>
            <person name="Linde D."/>
            <person name="Babiker R."/>
            <person name="Drula E."/>
            <person name="Ayuso-Fernandez I."/>
            <person name="Pacheco R."/>
            <person name="Padilla G."/>
            <person name="Ferreira P."/>
            <person name="Barriuso J."/>
            <person name="Kellner H."/>
            <person name="Castanera R."/>
            <person name="Alfaro M."/>
            <person name="Ramirez L."/>
            <person name="Pisabarro A.G."/>
            <person name="Kuo A."/>
            <person name="Tritt A."/>
            <person name="Lipzen A."/>
            <person name="He G."/>
            <person name="Yan M."/>
            <person name="Ng V."/>
            <person name="Cullen D."/>
            <person name="Martin F."/>
            <person name="Rosso M.-N."/>
            <person name="Henrissat B."/>
            <person name="Hibbett D."/>
            <person name="Martinez A.T."/>
            <person name="Grigoriev I.V."/>
        </authorList>
    </citation>
    <scope>NUCLEOTIDE SEQUENCE</scope>
    <source>
        <strain evidence="2">CIRM-BRFM 674</strain>
    </source>
</reference>
<accession>A0A9P6CUD0</accession>
<dbReference type="AlphaFoldDB" id="A0A9P6CUD0"/>
<feature type="compositionally biased region" description="Polar residues" evidence="1">
    <location>
        <begin position="129"/>
        <end position="143"/>
    </location>
</feature>
<comment type="caution">
    <text evidence="2">The sequence shown here is derived from an EMBL/GenBank/DDBJ whole genome shotgun (WGS) entry which is preliminary data.</text>
</comment>
<gene>
    <name evidence="2" type="ORF">BDN70DRAFT_689855</name>
</gene>
<organism evidence="2 3">
    <name type="scientific">Pholiota conissans</name>
    <dbReference type="NCBI Taxonomy" id="109636"/>
    <lineage>
        <taxon>Eukaryota</taxon>
        <taxon>Fungi</taxon>
        <taxon>Dikarya</taxon>
        <taxon>Basidiomycota</taxon>
        <taxon>Agaricomycotina</taxon>
        <taxon>Agaricomycetes</taxon>
        <taxon>Agaricomycetidae</taxon>
        <taxon>Agaricales</taxon>
        <taxon>Agaricineae</taxon>
        <taxon>Strophariaceae</taxon>
        <taxon>Pholiota</taxon>
    </lineage>
</organism>
<evidence type="ECO:0000313" key="2">
    <source>
        <dbReference type="EMBL" id="KAF9479452.1"/>
    </source>
</evidence>
<name>A0A9P6CUD0_9AGAR</name>
<evidence type="ECO:0000313" key="3">
    <source>
        <dbReference type="Proteomes" id="UP000807469"/>
    </source>
</evidence>
<dbReference type="PROSITE" id="PS51257">
    <property type="entry name" value="PROKAR_LIPOPROTEIN"/>
    <property type="match status" value="1"/>
</dbReference>
<feature type="region of interest" description="Disordered" evidence="1">
    <location>
        <begin position="122"/>
        <end position="144"/>
    </location>
</feature>
<protein>
    <submittedName>
        <fullName evidence="2">Uncharacterized protein</fullName>
    </submittedName>
</protein>